<evidence type="ECO:0000259" key="1">
    <source>
        <dbReference type="Pfam" id="PF20222"/>
    </source>
</evidence>
<dbReference type="GO" id="GO:0003677">
    <property type="term" value="F:DNA binding"/>
    <property type="evidence" value="ECO:0007669"/>
    <property type="project" value="InterPro"/>
</dbReference>
<accession>A0A445FB56</accession>
<evidence type="ECO:0000313" key="3">
    <source>
        <dbReference type="Proteomes" id="UP000289340"/>
    </source>
</evidence>
<dbReference type="Pfam" id="PF20222">
    <property type="entry name" value="DUF6581"/>
    <property type="match status" value="1"/>
</dbReference>
<organism evidence="2 3">
    <name type="scientific">Glycine soja</name>
    <name type="common">Wild soybean</name>
    <dbReference type="NCBI Taxonomy" id="3848"/>
    <lineage>
        <taxon>Eukaryota</taxon>
        <taxon>Viridiplantae</taxon>
        <taxon>Streptophyta</taxon>
        <taxon>Embryophyta</taxon>
        <taxon>Tracheophyta</taxon>
        <taxon>Spermatophyta</taxon>
        <taxon>Magnoliopsida</taxon>
        <taxon>eudicotyledons</taxon>
        <taxon>Gunneridae</taxon>
        <taxon>Pentapetalae</taxon>
        <taxon>rosids</taxon>
        <taxon>fabids</taxon>
        <taxon>Fabales</taxon>
        <taxon>Fabaceae</taxon>
        <taxon>Papilionoideae</taxon>
        <taxon>50 kb inversion clade</taxon>
        <taxon>NPAAA clade</taxon>
        <taxon>indigoferoid/millettioid clade</taxon>
        <taxon>Phaseoleae</taxon>
        <taxon>Glycine</taxon>
        <taxon>Glycine subgen. Soja</taxon>
    </lineage>
</organism>
<dbReference type="InterPro" id="IPR044210">
    <property type="entry name" value="Tfc3-like"/>
</dbReference>
<dbReference type="Proteomes" id="UP000289340">
    <property type="component" value="Chromosome 19"/>
</dbReference>
<dbReference type="InterPro" id="IPR046488">
    <property type="entry name" value="Sfc3/Tfc3_C"/>
</dbReference>
<dbReference type="EMBL" id="QZWG01000019">
    <property type="protein sequence ID" value="RZB46061.1"/>
    <property type="molecule type" value="Genomic_DNA"/>
</dbReference>
<dbReference type="PANTHER" id="PTHR15180">
    <property type="entry name" value="GENERAL TRANSCRIPTION FACTOR 3C POLYPEPTIDE 1"/>
    <property type="match status" value="1"/>
</dbReference>
<dbReference type="PANTHER" id="PTHR15180:SF1">
    <property type="entry name" value="GENERAL TRANSCRIPTION FACTOR 3C POLYPEPTIDE 1"/>
    <property type="match status" value="1"/>
</dbReference>
<name>A0A445FB56_GLYSO</name>
<keyword evidence="3" id="KW-1185">Reference proteome</keyword>
<sequence>MRRMNLLNSNMRFRKAVNKLCNMLSERYAKQLEKSQYSSLNNDCKQFVRSQSCEGILNNSSPDAEIQITSLNKEAWDDFENKNTKMSLDEILRCKLMAKLGASSQKGQLQYGGWSDANANADGLESQENEEITSAIPCDNIQSHGKPHTFSAQRSCQRRLDKIFTRFLNNMVNVYGQVNESLAISNVVELFKLVFLSTSTDPQAPKLLDDILRRYSQHDLFAAFNYLKDKKVMVGGTGNERFELSQHFLQSVSKSPFPFNTGKQAVKFSAWLEERGKDLTEVGANLAEDLQCGDIFHLLALVSSGELSISPFLPDNGVGEAEDLRSAKHKYDTTKSSYSDKAKKSKSFFGVEGEIISRREKGFPGIIISAHQTTISRADILNLLKDNDNCGQPFDEDFQLNIGQSSNYSLPDHILEITKSSDPVPLEENHSESPCTSWPCTTFVARIFQ</sequence>
<comment type="caution">
    <text evidence="2">The sequence shown here is derived from an EMBL/GenBank/DDBJ whole genome shotgun (WGS) entry which is preliminary data.</text>
</comment>
<proteinExistence type="predicted"/>
<reference evidence="2 3" key="1">
    <citation type="submission" date="2018-09" db="EMBL/GenBank/DDBJ databases">
        <title>A high-quality reference genome of wild soybean provides a powerful tool to mine soybean genomes.</title>
        <authorList>
            <person name="Xie M."/>
            <person name="Chung C.Y.L."/>
            <person name="Li M.-W."/>
            <person name="Wong F.-L."/>
            <person name="Chan T.-F."/>
            <person name="Lam H.-M."/>
        </authorList>
    </citation>
    <scope>NUCLEOTIDE SEQUENCE [LARGE SCALE GENOMIC DNA]</scope>
    <source>
        <strain evidence="3">cv. W05</strain>
        <tissue evidence="2">Hypocotyl of etiolated seedlings</tissue>
    </source>
</reference>
<protein>
    <recommendedName>
        <fullName evidence="1">Transcription factor tau subunit sfc3/Tfc3 C-terminal domain-containing protein</fullName>
    </recommendedName>
</protein>
<dbReference type="EMBL" id="QZWG01000019">
    <property type="protein sequence ID" value="RZB46062.1"/>
    <property type="molecule type" value="Genomic_DNA"/>
</dbReference>
<gene>
    <name evidence="2" type="ORF">D0Y65_050195</name>
</gene>
<dbReference type="AlphaFoldDB" id="A0A445FB56"/>
<dbReference type="GO" id="GO:0000127">
    <property type="term" value="C:transcription factor TFIIIC complex"/>
    <property type="evidence" value="ECO:0007669"/>
    <property type="project" value="InterPro"/>
</dbReference>
<dbReference type="GO" id="GO:0006384">
    <property type="term" value="P:transcription initiation at RNA polymerase III promoter"/>
    <property type="evidence" value="ECO:0007669"/>
    <property type="project" value="InterPro"/>
</dbReference>
<evidence type="ECO:0000313" key="2">
    <source>
        <dbReference type="EMBL" id="RZB46061.1"/>
    </source>
</evidence>
<feature type="domain" description="Transcription factor tau subunit sfc3/Tfc3 C-terminal" evidence="1">
    <location>
        <begin position="197"/>
        <end position="343"/>
    </location>
</feature>
<dbReference type="GO" id="GO:0042791">
    <property type="term" value="P:5S class rRNA transcription by RNA polymerase III"/>
    <property type="evidence" value="ECO:0007669"/>
    <property type="project" value="TreeGrafter"/>
</dbReference>